<reference evidence="2 3" key="2">
    <citation type="journal article" date="2014" name="J. Gen. Appl. Microbiol.">
        <title>The early diverging ascomycetous budding yeast Saitoella complicata has three histone deacetylases belonging to the Clr6, Hos2, and Rpd3 lineages.</title>
        <authorList>
            <person name="Nishida H."/>
            <person name="Matsumoto T."/>
            <person name="Kondo S."/>
            <person name="Hamamoto M."/>
            <person name="Yoshikawa H."/>
        </authorList>
    </citation>
    <scope>NUCLEOTIDE SEQUENCE [LARGE SCALE GENOMIC DNA]</scope>
    <source>
        <strain evidence="2 3">NRRL Y-17804</strain>
    </source>
</reference>
<accession>A0A0E9NSR0</accession>
<dbReference type="Proteomes" id="UP000033140">
    <property type="component" value="Unassembled WGS sequence"/>
</dbReference>
<organism evidence="2 3">
    <name type="scientific">Saitoella complicata (strain BCRC 22490 / CBS 7301 / JCM 7358 / NBRC 10748 / NRRL Y-17804)</name>
    <dbReference type="NCBI Taxonomy" id="698492"/>
    <lineage>
        <taxon>Eukaryota</taxon>
        <taxon>Fungi</taxon>
        <taxon>Dikarya</taxon>
        <taxon>Ascomycota</taxon>
        <taxon>Taphrinomycotina</taxon>
        <taxon>Taphrinomycotina incertae sedis</taxon>
        <taxon>Saitoella</taxon>
    </lineage>
</organism>
<name>A0A0E9NSR0_SAICN</name>
<dbReference type="EMBL" id="BACD03000088">
    <property type="protein sequence ID" value="GAO52803.1"/>
    <property type="molecule type" value="Genomic_DNA"/>
</dbReference>
<comment type="caution">
    <text evidence="2">The sequence shown here is derived from an EMBL/GenBank/DDBJ whole genome shotgun (WGS) entry which is preliminary data.</text>
</comment>
<dbReference type="AlphaFoldDB" id="A0A0E9NSR0"/>
<feature type="compositionally biased region" description="Basic and acidic residues" evidence="1">
    <location>
        <begin position="7"/>
        <end position="34"/>
    </location>
</feature>
<feature type="region of interest" description="Disordered" evidence="1">
    <location>
        <begin position="1"/>
        <end position="93"/>
    </location>
</feature>
<reference evidence="2 3" key="3">
    <citation type="journal article" date="2015" name="Genome Announc.">
        <title>Draft Genome Sequence of the Archiascomycetous Yeast Saitoella complicata.</title>
        <authorList>
            <person name="Yamauchi K."/>
            <person name="Kondo S."/>
            <person name="Hamamoto M."/>
            <person name="Takahashi Y."/>
            <person name="Ogura Y."/>
            <person name="Hayashi T."/>
            <person name="Nishida H."/>
        </authorList>
    </citation>
    <scope>NUCLEOTIDE SEQUENCE [LARGE SCALE GENOMIC DNA]</scope>
    <source>
        <strain evidence="2 3">NRRL Y-17804</strain>
    </source>
</reference>
<evidence type="ECO:0000313" key="3">
    <source>
        <dbReference type="Proteomes" id="UP000033140"/>
    </source>
</evidence>
<keyword evidence="3" id="KW-1185">Reference proteome</keyword>
<protein>
    <submittedName>
        <fullName evidence="2">Uncharacterized protein</fullName>
    </submittedName>
</protein>
<feature type="compositionally biased region" description="Basic residues" evidence="1">
    <location>
        <begin position="84"/>
        <end position="93"/>
    </location>
</feature>
<feature type="compositionally biased region" description="Basic and acidic residues" evidence="1">
    <location>
        <begin position="48"/>
        <end position="69"/>
    </location>
</feature>
<proteinExistence type="predicted"/>
<sequence length="93" mass="11070">MNKKGKKGEEREERRRMVGWKKEEERVRESGMDGKKRRRTPANAGVRSDPKREESWKLKKDNRRLEERSWSPSFLPEGKDGKGRRGMKKTTLL</sequence>
<gene>
    <name evidence="2" type="ORF">G7K_6870-t1</name>
</gene>
<evidence type="ECO:0000256" key="1">
    <source>
        <dbReference type="SAM" id="MobiDB-lite"/>
    </source>
</evidence>
<evidence type="ECO:0000313" key="2">
    <source>
        <dbReference type="EMBL" id="GAO52803.1"/>
    </source>
</evidence>
<reference evidence="2 3" key="1">
    <citation type="journal article" date="2011" name="J. Gen. Appl. Microbiol.">
        <title>Draft genome sequencing of the enigmatic yeast Saitoella complicata.</title>
        <authorList>
            <person name="Nishida H."/>
            <person name="Hamamoto M."/>
            <person name="Sugiyama J."/>
        </authorList>
    </citation>
    <scope>NUCLEOTIDE SEQUENCE [LARGE SCALE GENOMIC DNA]</scope>
    <source>
        <strain evidence="2 3">NRRL Y-17804</strain>
    </source>
</reference>